<name>A0A8S0WW90_9FIRM</name>
<feature type="domain" description="GFO/IDH/MocA-like oxidoreductase" evidence="3">
    <location>
        <begin position="135"/>
        <end position="271"/>
    </location>
</feature>
<dbReference type="AlphaFoldDB" id="A0A8S0WW90"/>
<accession>A0A8S0WW90</accession>
<dbReference type="EMBL" id="CDGJ01000061">
    <property type="protein sequence ID" value="CEJ07645.1"/>
    <property type="molecule type" value="Genomic_DNA"/>
</dbReference>
<dbReference type="PANTHER" id="PTHR43818:SF11">
    <property type="entry name" value="BCDNA.GH03377"/>
    <property type="match status" value="1"/>
</dbReference>
<dbReference type="InterPro" id="IPR055170">
    <property type="entry name" value="GFO_IDH_MocA-like_dom"/>
</dbReference>
<dbReference type="RefSeq" id="WP_240983833.1">
    <property type="nucleotide sequence ID" value="NZ_CDGJ01000061.1"/>
</dbReference>
<sequence length="417" mass="46706">MKRVNIGVVGFGGIAKVHALACYALKLYYHDVPFEANILKAYRREKPQDRGIFQEVATSLDDLLLDSDIDLIDICTPNHLHYEQVKKALEAGKAVYCEKPLALNYQEAGALVQLAEAKDLINQVAFMYRFMPAVVKAREYVRSGELGEILHFRFTLYHKGYLSERPLSWREQREFSGGGAIMDLGIHMVDLVRYMLGDISSLRAELFTHSEERFLNVADHSQGKAQVDVDEYAKLDVRLQKGGLGTIECSRISSALHENTVIEIYGSQGSIKVTDAEPRYPEIHKHTENITSIGDSVLLGNSTSSNRGVNSAALENTVKAGNSAGKETADSLVRVPPENPFTEFCLRVYPSEKISLGPAVDMHLTSLYNMLLNFARGEIVYEETPTFREGAMAQKLIQMALLSQQEENRWVKWDEVG</sequence>
<dbReference type="GO" id="GO:0000166">
    <property type="term" value="F:nucleotide binding"/>
    <property type="evidence" value="ECO:0007669"/>
    <property type="project" value="InterPro"/>
</dbReference>
<dbReference type="SUPFAM" id="SSF55347">
    <property type="entry name" value="Glyceraldehyde-3-phosphate dehydrogenase-like, C-terminal domain"/>
    <property type="match status" value="1"/>
</dbReference>
<dbReference type="Proteomes" id="UP000836597">
    <property type="component" value="Chromosome"/>
</dbReference>
<dbReference type="Pfam" id="PF22725">
    <property type="entry name" value="GFO_IDH_MocA_C3"/>
    <property type="match status" value="1"/>
</dbReference>
<gene>
    <name evidence="4" type="ORF">DEACI_0761</name>
    <name evidence="5" type="ORF">DEACI_2111</name>
</gene>
<dbReference type="GO" id="GO:0016491">
    <property type="term" value="F:oxidoreductase activity"/>
    <property type="evidence" value="ECO:0007669"/>
    <property type="project" value="UniProtKB-KW"/>
</dbReference>
<evidence type="ECO:0000313" key="4">
    <source>
        <dbReference type="EMBL" id="CAA7600111.1"/>
    </source>
</evidence>
<dbReference type="InterPro" id="IPR050463">
    <property type="entry name" value="Gfo/Idh/MocA_oxidrdct_glycsds"/>
</dbReference>
<dbReference type="PANTHER" id="PTHR43818">
    <property type="entry name" value="BCDNA.GH03377"/>
    <property type="match status" value="1"/>
</dbReference>
<dbReference type="Gene3D" id="3.40.50.720">
    <property type="entry name" value="NAD(P)-binding Rossmann-like Domain"/>
    <property type="match status" value="1"/>
</dbReference>
<feature type="domain" description="Gfo/Idh/MocA-like oxidoreductase N-terminal" evidence="2">
    <location>
        <begin position="4"/>
        <end position="125"/>
    </location>
</feature>
<dbReference type="InterPro" id="IPR036291">
    <property type="entry name" value="NAD(P)-bd_dom_sf"/>
</dbReference>
<protein>
    <submittedName>
        <fullName evidence="5">Oxidoreductase domain protein</fullName>
    </submittedName>
    <submittedName>
        <fullName evidence="4">Oxidoreductase family, NAD-binding Rossmann fold</fullName>
        <ecNumber evidence="4">1.-.-.-</ecNumber>
    </submittedName>
</protein>
<evidence type="ECO:0000256" key="1">
    <source>
        <dbReference type="ARBA" id="ARBA00023002"/>
    </source>
</evidence>
<keyword evidence="1 4" id="KW-0560">Oxidoreductase</keyword>
<evidence type="ECO:0000313" key="5">
    <source>
        <dbReference type="EMBL" id="CEJ07645.1"/>
    </source>
</evidence>
<evidence type="ECO:0000259" key="3">
    <source>
        <dbReference type="Pfam" id="PF22725"/>
    </source>
</evidence>
<dbReference type="Gene3D" id="3.30.360.10">
    <property type="entry name" value="Dihydrodipicolinate Reductase, domain 2"/>
    <property type="match status" value="1"/>
</dbReference>
<dbReference type="Pfam" id="PF01408">
    <property type="entry name" value="GFO_IDH_MocA"/>
    <property type="match status" value="1"/>
</dbReference>
<dbReference type="EC" id="1.-.-.-" evidence="4"/>
<evidence type="ECO:0000259" key="2">
    <source>
        <dbReference type="Pfam" id="PF01408"/>
    </source>
</evidence>
<organism evidence="4">
    <name type="scientific">Acididesulfobacillus acetoxydans</name>
    <dbReference type="NCBI Taxonomy" id="1561005"/>
    <lineage>
        <taxon>Bacteria</taxon>
        <taxon>Bacillati</taxon>
        <taxon>Bacillota</taxon>
        <taxon>Clostridia</taxon>
        <taxon>Eubacteriales</taxon>
        <taxon>Peptococcaceae</taxon>
        <taxon>Acididesulfobacillus</taxon>
    </lineage>
</organism>
<dbReference type="SUPFAM" id="SSF51735">
    <property type="entry name" value="NAD(P)-binding Rossmann-fold domains"/>
    <property type="match status" value="1"/>
</dbReference>
<evidence type="ECO:0000313" key="6">
    <source>
        <dbReference type="Proteomes" id="UP001071230"/>
    </source>
</evidence>
<dbReference type="EMBL" id="LR746496">
    <property type="protein sequence ID" value="CAA7600111.1"/>
    <property type="molecule type" value="Genomic_DNA"/>
</dbReference>
<proteinExistence type="predicted"/>
<dbReference type="InterPro" id="IPR000683">
    <property type="entry name" value="Gfo/Idh/MocA-like_OxRdtase_N"/>
</dbReference>
<dbReference type="KEGG" id="aacx:DEACI_0761"/>
<keyword evidence="6" id="KW-1185">Reference proteome</keyword>
<dbReference type="Proteomes" id="UP001071230">
    <property type="component" value="Unassembled WGS sequence"/>
</dbReference>
<reference evidence="5" key="1">
    <citation type="submission" date="2014-11" db="EMBL/GenBank/DDBJ databases">
        <authorList>
            <person name="Hornung B.V."/>
        </authorList>
    </citation>
    <scope>NUCLEOTIDE SEQUENCE</scope>
    <source>
        <strain evidence="5">INE</strain>
    </source>
</reference>
<reference evidence="4" key="2">
    <citation type="submission" date="2020-01" db="EMBL/GenBank/DDBJ databases">
        <authorList>
            <person name="Hornung B."/>
        </authorList>
    </citation>
    <scope>NUCLEOTIDE SEQUENCE</scope>
    <source>
        <strain evidence="4">PacBioINE</strain>
    </source>
</reference>